<dbReference type="EMBL" id="CM047740">
    <property type="protein sequence ID" value="KAJ0041434.1"/>
    <property type="molecule type" value="Genomic_DNA"/>
</dbReference>
<comment type="caution">
    <text evidence="1">The sequence shown here is derived from an EMBL/GenBank/DDBJ whole genome shotgun (WGS) entry which is preliminary data.</text>
</comment>
<organism evidence="1 2">
    <name type="scientific">Pistacia integerrima</name>
    <dbReference type="NCBI Taxonomy" id="434235"/>
    <lineage>
        <taxon>Eukaryota</taxon>
        <taxon>Viridiplantae</taxon>
        <taxon>Streptophyta</taxon>
        <taxon>Embryophyta</taxon>
        <taxon>Tracheophyta</taxon>
        <taxon>Spermatophyta</taxon>
        <taxon>Magnoliopsida</taxon>
        <taxon>eudicotyledons</taxon>
        <taxon>Gunneridae</taxon>
        <taxon>Pentapetalae</taxon>
        <taxon>rosids</taxon>
        <taxon>malvids</taxon>
        <taxon>Sapindales</taxon>
        <taxon>Anacardiaceae</taxon>
        <taxon>Pistacia</taxon>
    </lineage>
</organism>
<protein>
    <submittedName>
        <fullName evidence="1">Uncharacterized protein</fullName>
    </submittedName>
</protein>
<sequence length="569" mass="63445">MLIISPNIEAQETTYRYHRCVNTTFFTLNSTFSTNLNETLSSLISNAPLSNGFYNTSTGALLGPDRAYGLFLCRGDISPDLCQICVKVASKKIKNLCPKQKEAIIWYEECMLGYSNRSIFSDMEEDTCVYLGNQNNVIHPSQFNQTLADLMNSLAHEAVSSSNFFAAEDVNFTTVTRLYGLVQCTPDIVSSECCSCLAACVSEIRKYCNGKEGGRISKPSCNIRFEIYPFYSMASHPPPPPATSTSKIGSCEIDNVQSLLSDFSTIRAATNNFSIDSKLGQGGFGVVYKGRLLDGQDIAVKRLSRNSGQGELEFKNEVLLVAKLLHRNLVRLLGFCMKGNERLLIYELLPNSSLDNFIFDPTKRSSLDWETRYKIIGGIARGLLYLHEDSRLRVIHRDLKASNILLDANMIPKIADFGMARLFEMDQTQANTSRIVGTFGYMAPEYIKHGHFSTKSDVFSFGAWRNWTRGTALNMINSSLRGCSSGEMIRCIHIGLLCVQEKVANRPTMSSVVLMLTSHSQSLPIPSKPAFFMQSSSDLDYSESSMLDYRENDALFSLNEASITELDPR</sequence>
<evidence type="ECO:0000313" key="1">
    <source>
        <dbReference type="EMBL" id="KAJ0041434.1"/>
    </source>
</evidence>
<name>A0ACC0YWA1_9ROSI</name>
<reference evidence="2" key="1">
    <citation type="journal article" date="2023" name="G3 (Bethesda)">
        <title>Genome assembly and association tests identify interacting loci associated with vigor, precocity, and sex in interspecific pistachio rootstocks.</title>
        <authorList>
            <person name="Palmer W."/>
            <person name="Jacygrad E."/>
            <person name="Sagayaradj S."/>
            <person name="Cavanaugh K."/>
            <person name="Han R."/>
            <person name="Bertier L."/>
            <person name="Beede B."/>
            <person name="Kafkas S."/>
            <person name="Golino D."/>
            <person name="Preece J."/>
            <person name="Michelmore R."/>
        </authorList>
    </citation>
    <scope>NUCLEOTIDE SEQUENCE [LARGE SCALE GENOMIC DNA]</scope>
</reference>
<evidence type="ECO:0000313" key="2">
    <source>
        <dbReference type="Proteomes" id="UP001163603"/>
    </source>
</evidence>
<gene>
    <name evidence="1" type="ORF">Pint_26837</name>
</gene>
<dbReference type="Proteomes" id="UP001163603">
    <property type="component" value="Chromosome 5"/>
</dbReference>
<keyword evidence="2" id="KW-1185">Reference proteome</keyword>
<proteinExistence type="predicted"/>
<accession>A0ACC0YWA1</accession>